<reference evidence="2" key="1">
    <citation type="submission" date="2017-09" db="EMBL/GenBank/DDBJ databases">
        <authorList>
            <person name="Varghese N."/>
            <person name="Submissions S."/>
        </authorList>
    </citation>
    <scope>NUCLEOTIDE SEQUENCE [LARGE SCALE GENOMIC DNA]</scope>
    <source>
        <strain evidence="2">CGMCC 1.12803</strain>
    </source>
</reference>
<evidence type="ECO:0000313" key="1">
    <source>
        <dbReference type="EMBL" id="SOD12116.1"/>
    </source>
</evidence>
<evidence type="ECO:0000313" key="2">
    <source>
        <dbReference type="Proteomes" id="UP000219281"/>
    </source>
</evidence>
<dbReference type="OrthoDB" id="1430580at2"/>
<sequence>MKKHVLALDLKDDEKLIAEYEAYHESIWTEIKQSIQSAGILNMEIYRVANRLFMIMEVEDNFSFEAKAKADEVNPKVQEWETLMWKYQQAIPSAREGEKWLLMKQIFKL</sequence>
<dbReference type="RefSeq" id="WP_097128310.1">
    <property type="nucleotide sequence ID" value="NZ_OCMT01000001.1"/>
</dbReference>
<dbReference type="SUPFAM" id="SSF54909">
    <property type="entry name" value="Dimeric alpha+beta barrel"/>
    <property type="match status" value="1"/>
</dbReference>
<name>A0A285ZR06_9SPHI</name>
<dbReference type="Proteomes" id="UP000219281">
    <property type="component" value="Unassembled WGS sequence"/>
</dbReference>
<gene>
    <name evidence="1" type="ORF">SAMN06297358_0502</name>
</gene>
<dbReference type="PANTHER" id="PTHR43239">
    <property type="entry name" value="UPF0734 PROTEIN DDB_G0273871/DDB_G0273177"/>
    <property type="match status" value="1"/>
</dbReference>
<dbReference type="Gene3D" id="3.30.70.100">
    <property type="match status" value="1"/>
</dbReference>
<dbReference type="InterPro" id="IPR011008">
    <property type="entry name" value="Dimeric_a/b-barrel"/>
</dbReference>
<dbReference type="PANTHER" id="PTHR43239:SF1">
    <property type="entry name" value="UPF0734 PROTEIN DDB_G0273871_DDB_G0273177"/>
    <property type="match status" value="1"/>
</dbReference>
<dbReference type="AlphaFoldDB" id="A0A285ZR06"/>
<dbReference type="EMBL" id="OCMT01000001">
    <property type="protein sequence ID" value="SOD12116.1"/>
    <property type="molecule type" value="Genomic_DNA"/>
</dbReference>
<keyword evidence="2" id="KW-1185">Reference proteome</keyword>
<accession>A0A285ZR06</accession>
<dbReference type="GO" id="GO:0016857">
    <property type="term" value="F:racemase and epimerase activity, acting on carbohydrates and derivatives"/>
    <property type="evidence" value="ECO:0007669"/>
    <property type="project" value="InterPro"/>
</dbReference>
<protein>
    <submittedName>
        <fullName evidence="1">L-rhamnose mutarotase</fullName>
    </submittedName>
</protein>
<organism evidence="1 2">
    <name type="scientific">Pedobacter xixiisoli</name>
    <dbReference type="NCBI Taxonomy" id="1476464"/>
    <lineage>
        <taxon>Bacteria</taxon>
        <taxon>Pseudomonadati</taxon>
        <taxon>Bacteroidota</taxon>
        <taxon>Sphingobacteriia</taxon>
        <taxon>Sphingobacteriales</taxon>
        <taxon>Sphingobacteriaceae</taxon>
        <taxon>Pedobacter</taxon>
    </lineage>
</organism>
<dbReference type="InterPro" id="IPR052996">
    <property type="entry name" value="Carb_Metab_Mutarotase"/>
</dbReference>
<dbReference type="InterPro" id="IPR008000">
    <property type="entry name" value="Rham/fucose_mutarotase"/>
</dbReference>
<dbReference type="Pfam" id="PF05336">
    <property type="entry name" value="rhaM"/>
    <property type="match status" value="1"/>
</dbReference>
<proteinExistence type="predicted"/>